<protein>
    <submittedName>
        <fullName evidence="5">DNA/RNA endonuclease G, NUC1</fullName>
    </submittedName>
</protein>
<dbReference type="InterPro" id="IPR044925">
    <property type="entry name" value="His-Me_finger_sf"/>
</dbReference>
<dbReference type="InterPro" id="IPR001604">
    <property type="entry name" value="Endo_G_ENPP1-like_dom"/>
</dbReference>
<feature type="binding site" evidence="2">
    <location>
        <position position="484"/>
    </location>
    <ligand>
        <name>Mg(2+)</name>
        <dbReference type="ChEBI" id="CHEBI:18420"/>
        <note>catalytic</note>
    </ligand>
</feature>
<feature type="domain" description="ENPP1-3/EXOG-like endonuclease/phosphodiesterase" evidence="3">
    <location>
        <begin position="384"/>
        <end position="615"/>
    </location>
</feature>
<dbReference type="InterPro" id="IPR040255">
    <property type="entry name" value="Non-specific_endonuclease"/>
</dbReference>
<evidence type="ECO:0000259" key="3">
    <source>
        <dbReference type="SMART" id="SM00477"/>
    </source>
</evidence>
<feature type="active site" description="Proton acceptor" evidence="1">
    <location>
        <position position="447"/>
    </location>
</feature>
<dbReference type="GO" id="GO:0046872">
    <property type="term" value="F:metal ion binding"/>
    <property type="evidence" value="ECO:0007669"/>
    <property type="project" value="UniProtKB-KW"/>
</dbReference>
<reference evidence="5 6" key="1">
    <citation type="submission" date="2016-10" db="EMBL/GenBank/DDBJ databases">
        <authorList>
            <person name="de Groot N.N."/>
        </authorList>
    </citation>
    <scope>NUCLEOTIDE SEQUENCE [LARGE SCALE GENOMIC DNA]</scope>
    <source>
        <strain evidence="5 6">DSM 18610</strain>
    </source>
</reference>
<keyword evidence="5" id="KW-0378">Hydrolase</keyword>
<evidence type="ECO:0000256" key="2">
    <source>
        <dbReference type="PIRSR" id="PIRSR640255-2"/>
    </source>
</evidence>
<sequence>MSILEGIFEKKSTSWTYSPIAAQQAPAGNPPQQLLPDRCYLHVFLRSMKILNTRELWKNYYPTTHSHIELGDISGKTANFNTVTTPGNLQAIDAAHVDLIVNISQRLLGPVPYRGGGLKLEIGLFSIKEQDLLKPFVSLLSNLSTLGGVSFLSAALPYAKPLEDGISLLTNTADTRLEIGLNTEFKDLTTGYYVVMRKDVDEININEVHVSPNDYRLLDKHGKTIKDAPYMVLEIMASTTREDYYNIPEVAASYNSLRSLLATGKTDEAKAALENLKRVMYNSPELIFSDSKEIFKKISQQVSEQLESLSPTKVSINGQLESLTLPKQLFLPELSEVLEGVQHYEGYNGYQENFLGVKVARPDLNKYQGDITCLTGSASTVLNYLNYSVELSSSRKFPFYSASNINGAAFKKAERSDRWRRDTRIAFDSQYGGELYSADHSNFDRGHMTKREDVQWGDQIGIAERAADSTFFFTNAVPQHARLNQRIWRKLEDYILHTEAVKNGYKISVITGPVLRAEDPTFLTRVNQIAVKLPTLFYKIVYYLKDGKDLYRTGFLMSQKSLLEKNNIIETSQLEALESAIPPFMDFDKAATYQVTVATIEKLTGLTFASAAEMFQDDKPIELIEKQVDVLESMPQGLDFDYSFGIANITL</sequence>
<proteinExistence type="predicted"/>
<keyword evidence="2" id="KW-0479">Metal-binding</keyword>
<dbReference type="SMART" id="SM00892">
    <property type="entry name" value="Endonuclease_NS"/>
    <property type="match status" value="1"/>
</dbReference>
<dbReference type="PANTHER" id="PTHR13966:SF5">
    <property type="entry name" value="ENDONUCLEASE G, MITOCHONDRIAL"/>
    <property type="match status" value="1"/>
</dbReference>
<dbReference type="AlphaFoldDB" id="A0A1H9T179"/>
<keyword evidence="5" id="KW-0255">Endonuclease</keyword>
<organism evidence="5 6">
    <name type="scientific">Pedobacter rhizosphaerae</name>
    <dbReference type="NCBI Taxonomy" id="390241"/>
    <lineage>
        <taxon>Bacteria</taxon>
        <taxon>Pseudomonadati</taxon>
        <taxon>Bacteroidota</taxon>
        <taxon>Sphingobacteriia</taxon>
        <taxon>Sphingobacteriales</taxon>
        <taxon>Sphingobacteriaceae</taxon>
        <taxon>Pedobacter</taxon>
    </lineage>
</organism>
<dbReference type="STRING" id="390241.SAMN04488023_12036"/>
<keyword evidence="6" id="KW-1185">Reference proteome</keyword>
<dbReference type="GO" id="GO:0004519">
    <property type="term" value="F:endonuclease activity"/>
    <property type="evidence" value="ECO:0007669"/>
    <property type="project" value="UniProtKB-KW"/>
</dbReference>
<dbReference type="InterPro" id="IPR020821">
    <property type="entry name" value="ENPP1-3/EXOG-like_nuc-like"/>
</dbReference>
<evidence type="ECO:0000313" key="5">
    <source>
        <dbReference type="EMBL" id="SER90764.1"/>
    </source>
</evidence>
<dbReference type="InterPro" id="IPR044929">
    <property type="entry name" value="DNA/RNA_non-sp_Endonuclease_sf"/>
</dbReference>
<dbReference type="EMBL" id="FOGG01000020">
    <property type="protein sequence ID" value="SER90764.1"/>
    <property type="molecule type" value="Genomic_DNA"/>
</dbReference>
<evidence type="ECO:0000259" key="4">
    <source>
        <dbReference type="SMART" id="SM00892"/>
    </source>
</evidence>
<keyword evidence="5" id="KW-0540">Nuclease</keyword>
<gene>
    <name evidence="5" type="ORF">SAMN04488023_12036</name>
</gene>
<feature type="domain" description="DNA/RNA non-specific endonuclease/pyrophosphatase/phosphodiesterase" evidence="4">
    <location>
        <begin position="383"/>
        <end position="615"/>
    </location>
</feature>
<dbReference type="GO" id="GO:0016787">
    <property type="term" value="F:hydrolase activity"/>
    <property type="evidence" value="ECO:0007669"/>
    <property type="project" value="InterPro"/>
</dbReference>
<dbReference type="RefSeq" id="WP_175474582.1">
    <property type="nucleotide sequence ID" value="NZ_FOGG01000020.1"/>
</dbReference>
<dbReference type="GO" id="GO:0003676">
    <property type="term" value="F:nucleic acid binding"/>
    <property type="evidence" value="ECO:0007669"/>
    <property type="project" value="InterPro"/>
</dbReference>
<evidence type="ECO:0000256" key="1">
    <source>
        <dbReference type="PIRSR" id="PIRSR640255-1"/>
    </source>
</evidence>
<accession>A0A1H9T179</accession>
<dbReference type="SMART" id="SM00477">
    <property type="entry name" value="NUC"/>
    <property type="match status" value="1"/>
</dbReference>
<dbReference type="SUPFAM" id="SSF54060">
    <property type="entry name" value="His-Me finger endonucleases"/>
    <property type="match status" value="1"/>
</dbReference>
<dbReference type="PANTHER" id="PTHR13966">
    <property type="entry name" value="ENDONUCLEASE RELATED"/>
    <property type="match status" value="1"/>
</dbReference>
<name>A0A1H9T179_9SPHI</name>
<dbReference type="Pfam" id="PF01223">
    <property type="entry name" value="Endonuclease_NS"/>
    <property type="match status" value="1"/>
</dbReference>
<dbReference type="CDD" id="cd00091">
    <property type="entry name" value="NUC"/>
    <property type="match status" value="1"/>
</dbReference>
<dbReference type="Proteomes" id="UP000199572">
    <property type="component" value="Unassembled WGS sequence"/>
</dbReference>
<evidence type="ECO:0000313" key="6">
    <source>
        <dbReference type="Proteomes" id="UP000199572"/>
    </source>
</evidence>
<dbReference type="Gene3D" id="3.40.570.10">
    <property type="entry name" value="Extracellular Endonuclease, subunit A"/>
    <property type="match status" value="1"/>
</dbReference>